<keyword evidence="4" id="KW-0472">Membrane</keyword>
<accession>A0ABR2LKN1</accession>
<evidence type="ECO:0000256" key="1">
    <source>
        <dbReference type="ARBA" id="ARBA00004141"/>
    </source>
</evidence>
<evidence type="ECO:0000256" key="3">
    <source>
        <dbReference type="ARBA" id="ARBA00022989"/>
    </source>
</evidence>
<gene>
    <name evidence="6" type="ORF">KSP40_PGU000672</name>
</gene>
<keyword evidence="3" id="KW-1133">Transmembrane helix</keyword>
<feature type="region of interest" description="Disordered" evidence="5">
    <location>
        <begin position="422"/>
        <end position="469"/>
    </location>
</feature>
<comment type="caution">
    <text evidence="6">The sequence shown here is derived from an EMBL/GenBank/DDBJ whole genome shotgun (WGS) entry which is preliminary data.</text>
</comment>
<dbReference type="EMBL" id="JBBWWR010000018">
    <property type="protein sequence ID" value="KAK8943649.1"/>
    <property type="molecule type" value="Genomic_DNA"/>
</dbReference>
<evidence type="ECO:0000256" key="2">
    <source>
        <dbReference type="ARBA" id="ARBA00022692"/>
    </source>
</evidence>
<keyword evidence="2" id="KW-0812">Transmembrane</keyword>
<proteinExistence type="predicted"/>
<keyword evidence="7" id="KW-1185">Reference proteome</keyword>
<reference evidence="6 7" key="1">
    <citation type="journal article" date="2022" name="Nat. Plants">
        <title>Genomes of leafy and leafless Platanthera orchids illuminate the evolution of mycoheterotrophy.</title>
        <authorList>
            <person name="Li M.H."/>
            <person name="Liu K.W."/>
            <person name="Li Z."/>
            <person name="Lu H.C."/>
            <person name="Ye Q.L."/>
            <person name="Zhang D."/>
            <person name="Wang J.Y."/>
            <person name="Li Y.F."/>
            <person name="Zhong Z.M."/>
            <person name="Liu X."/>
            <person name="Yu X."/>
            <person name="Liu D.K."/>
            <person name="Tu X.D."/>
            <person name="Liu B."/>
            <person name="Hao Y."/>
            <person name="Liao X.Y."/>
            <person name="Jiang Y.T."/>
            <person name="Sun W.H."/>
            <person name="Chen J."/>
            <person name="Chen Y.Q."/>
            <person name="Ai Y."/>
            <person name="Zhai J.W."/>
            <person name="Wu S.S."/>
            <person name="Zhou Z."/>
            <person name="Hsiao Y.Y."/>
            <person name="Wu W.L."/>
            <person name="Chen Y.Y."/>
            <person name="Lin Y.F."/>
            <person name="Hsu J.L."/>
            <person name="Li C.Y."/>
            <person name="Wang Z.W."/>
            <person name="Zhao X."/>
            <person name="Zhong W.Y."/>
            <person name="Ma X.K."/>
            <person name="Ma L."/>
            <person name="Huang J."/>
            <person name="Chen G.Z."/>
            <person name="Huang M.Z."/>
            <person name="Huang L."/>
            <person name="Peng D.H."/>
            <person name="Luo Y.B."/>
            <person name="Zou S.Q."/>
            <person name="Chen S.P."/>
            <person name="Lan S."/>
            <person name="Tsai W.C."/>
            <person name="Van de Peer Y."/>
            <person name="Liu Z.J."/>
        </authorList>
    </citation>
    <scope>NUCLEOTIDE SEQUENCE [LARGE SCALE GENOMIC DNA]</scope>
    <source>
        <strain evidence="6">Lor288</strain>
    </source>
</reference>
<name>A0ABR2LKN1_9ASPA</name>
<dbReference type="Proteomes" id="UP001412067">
    <property type="component" value="Unassembled WGS sequence"/>
</dbReference>
<evidence type="ECO:0000313" key="6">
    <source>
        <dbReference type="EMBL" id="KAK8943649.1"/>
    </source>
</evidence>
<dbReference type="PANTHER" id="PTHR10231">
    <property type="entry name" value="NUCLEOTIDE-SUGAR TRANSMEMBRANE TRANSPORTER"/>
    <property type="match status" value="1"/>
</dbReference>
<organism evidence="6 7">
    <name type="scientific">Platanthera guangdongensis</name>
    <dbReference type="NCBI Taxonomy" id="2320717"/>
    <lineage>
        <taxon>Eukaryota</taxon>
        <taxon>Viridiplantae</taxon>
        <taxon>Streptophyta</taxon>
        <taxon>Embryophyta</taxon>
        <taxon>Tracheophyta</taxon>
        <taxon>Spermatophyta</taxon>
        <taxon>Magnoliopsida</taxon>
        <taxon>Liliopsida</taxon>
        <taxon>Asparagales</taxon>
        <taxon>Orchidaceae</taxon>
        <taxon>Orchidoideae</taxon>
        <taxon>Orchideae</taxon>
        <taxon>Orchidinae</taxon>
        <taxon>Platanthera</taxon>
    </lineage>
</organism>
<sequence length="469" mass="51886">MEAPSHYSPAPLIPDAATEAWRREIFRSMEVKGFLEHEPHRAGSSSPIKNLLHDGSSPSNENLLEGNCCSLNSGILLAQEPVLLSQKQAFSDLEGLATTNLDSFEQCGLSNCFYFLFSPPRSALECSNVLCTALFVRLLTTPCFHGQQLRVSNMVNKLPGWRKQLFSFPTFLCCLSLWAKKCKSMVLSLVGEGRASLVSGILQPFALNYALLSIFPRNIDIPLSAEIFSYDSRRGNKTNKNLLHRKSIKGINFSPDSEGNEPDRLVCLAGGRNGGGARRGLKQRRRAEEEDSKESALEARVEAAEGTTRRNRLHGARVERRNCGAQKLSTYFDEVGVYSIPAALYLIKNLLQYSIFAYVDARMYQILSNLNIISTGVLYCLILKRKEKLPAAGSYTNKQTISNPKKRAERIPAKEKTAEYGYDGEITGKNGDSLKDRTGKQMFLGRSNAGRSSAERLLRPGSVPKSSSG</sequence>
<feature type="region of interest" description="Disordered" evidence="5">
    <location>
        <begin position="269"/>
        <end position="305"/>
    </location>
</feature>
<evidence type="ECO:0000313" key="7">
    <source>
        <dbReference type="Proteomes" id="UP001412067"/>
    </source>
</evidence>
<evidence type="ECO:0000256" key="5">
    <source>
        <dbReference type="SAM" id="MobiDB-lite"/>
    </source>
</evidence>
<feature type="compositionally biased region" description="Basic and acidic residues" evidence="5">
    <location>
        <begin position="293"/>
        <end position="303"/>
    </location>
</feature>
<dbReference type="InterPro" id="IPR007271">
    <property type="entry name" value="Nuc_sug_transpt"/>
</dbReference>
<comment type="subcellular location">
    <subcellularLocation>
        <location evidence="1">Membrane</location>
        <topology evidence="1">Multi-pass membrane protein</topology>
    </subcellularLocation>
</comment>
<evidence type="ECO:0000256" key="4">
    <source>
        <dbReference type="ARBA" id="ARBA00023136"/>
    </source>
</evidence>
<protein>
    <submittedName>
        <fullName evidence="6">CMP-sialic acid transporter 4</fullName>
    </submittedName>
</protein>